<comment type="caution">
    <text evidence="1">The sequence shown here is derived from an EMBL/GenBank/DDBJ whole genome shotgun (WGS) entry which is preliminary data.</text>
</comment>
<dbReference type="EMBL" id="JAMTCK010000024">
    <property type="protein sequence ID" value="MCP2170127.1"/>
    <property type="molecule type" value="Genomic_DNA"/>
</dbReference>
<name>A0AAE3GMC2_9PSEU</name>
<keyword evidence="1" id="KW-0378">Hydrolase</keyword>
<dbReference type="InterPro" id="IPR036412">
    <property type="entry name" value="HAD-like_sf"/>
</dbReference>
<dbReference type="PANTHER" id="PTHR19288:SF95">
    <property type="entry name" value="D-GLYCEROL 3-PHOSPHATE PHOSPHATASE"/>
    <property type="match status" value="1"/>
</dbReference>
<evidence type="ECO:0000313" key="1">
    <source>
        <dbReference type="EMBL" id="MCP2170127.1"/>
    </source>
</evidence>
<dbReference type="RefSeq" id="WP_253779962.1">
    <property type="nucleotide sequence ID" value="NZ_JAMTCK010000024.1"/>
</dbReference>
<dbReference type="Proteomes" id="UP001206128">
    <property type="component" value="Unassembled WGS sequence"/>
</dbReference>
<dbReference type="Gene3D" id="3.40.50.1000">
    <property type="entry name" value="HAD superfamily/HAD-like"/>
    <property type="match status" value="2"/>
</dbReference>
<dbReference type="Pfam" id="PF13344">
    <property type="entry name" value="Hydrolase_6"/>
    <property type="match status" value="1"/>
</dbReference>
<accession>A0AAE3GMC2</accession>
<dbReference type="InterPro" id="IPR006357">
    <property type="entry name" value="HAD-SF_hydro_IIA"/>
</dbReference>
<proteinExistence type="predicted"/>
<dbReference type="Pfam" id="PF13242">
    <property type="entry name" value="Hydrolase_like"/>
    <property type="match status" value="1"/>
</dbReference>
<dbReference type="AlphaFoldDB" id="A0AAE3GMC2"/>
<organism evidence="1 2">
    <name type="scientific">Goodfellowiella coeruleoviolacea</name>
    <dbReference type="NCBI Taxonomy" id="334858"/>
    <lineage>
        <taxon>Bacteria</taxon>
        <taxon>Bacillati</taxon>
        <taxon>Actinomycetota</taxon>
        <taxon>Actinomycetes</taxon>
        <taxon>Pseudonocardiales</taxon>
        <taxon>Pseudonocardiaceae</taxon>
        <taxon>Goodfellowiella</taxon>
    </lineage>
</organism>
<gene>
    <name evidence="1" type="ORF">LX83_007015</name>
</gene>
<dbReference type="SUPFAM" id="SSF56784">
    <property type="entry name" value="HAD-like"/>
    <property type="match status" value="1"/>
</dbReference>
<dbReference type="InterPro" id="IPR023214">
    <property type="entry name" value="HAD_sf"/>
</dbReference>
<protein>
    <submittedName>
        <fullName evidence="1">HAD-superfamily subfamily IIA hydrolase, TIGR01457</fullName>
    </submittedName>
</protein>
<sequence length="364" mass="37308">MSERLLDVYDALLLDLDGTVYRGEQAVPGAPEAVAKAREQAVAIRFVTNNASRAPQEVADHLAELGFAATLDEVSTSAQAGAAVLAERVPAGSPVVVVGSDALAEEVRLVGLRPVRTASSEVTAVVQGLSKDTGWRDLAEACLAIRAGALWVACNNDTALPTERGLLPGNGALVAALRAATDAEPLVAGKPERPLMDQAVRTANASRPLVVGDRLDTDVLGAHHAGLDALLVLTGVATPGQLLTAAPELRPRYLAADLSAVLDGVAELEIAVTDSAWTVRVDNGLLLVSASDAGTAVTEDVTADATAGPAGQRWSADALELLRQLCAVWWAEGGGAGVRVCATDDAARAAVGRLLPAELLATPA</sequence>
<dbReference type="NCBIfam" id="TIGR01460">
    <property type="entry name" value="HAD-SF-IIA"/>
    <property type="match status" value="1"/>
</dbReference>
<evidence type="ECO:0000313" key="2">
    <source>
        <dbReference type="Proteomes" id="UP001206128"/>
    </source>
</evidence>
<dbReference type="GO" id="GO:0016791">
    <property type="term" value="F:phosphatase activity"/>
    <property type="evidence" value="ECO:0007669"/>
    <property type="project" value="TreeGrafter"/>
</dbReference>
<dbReference type="GO" id="GO:0005737">
    <property type="term" value="C:cytoplasm"/>
    <property type="evidence" value="ECO:0007669"/>
    <property type="project" value="TreeGrafter"/>
</dbReference>
<dbReference type="PANTHER" id="PTHR19288">
    <property type="entry name" value="4-NITROPHENYLPHOSPHATASE-RELATED"/>
    <property type="match status" value="1"/>
</dbReference>
<keyword evidence="2" id="KW-1185">Reference proteome</keyword>
<reference evidence="1" key="1">
    <citation type="submission" date="2022-06" db="EMBL/GenBank/DDBJ databases">
        <title>Genomic Encyclopedia of Archaeal and Bacterial Type Strains, Phase II (KMG-II): from individual species to whole genera.</title>
        <authorList>
            <person name="Goeker M."/>
        </authorList>
    </citation>
    <scope>NUCLEOTIDE SEQUENCE</scope>
    <source>
        <strain evidence="1">DSM 43935</strain>
    </source>
</reference>